<protein>
    <recommendedName>
        <fullName evidence="5">C3H1-type domain-containing protein</fullName>
    </recommendedName>
</protein>
<keyword evidence="2 4" id="KW-0863">Zinc-finger</keyword>
<evidence type="ECO:0000256" key="4">
    <source>
        <dbReference type="PROSITE-ProRule" id="PRU00723"/>
    </source>
</evidence>
<evidence type="ECO:0000256" key="3">
    <source>
        <dbReference type="ARBA" id="ARBA00022833"/>
    </source>
</evidence>
<keyword evidence="3 4" id="KW-0862">Zinc</keyword>
<name>A0A813RCC9_9BILA</name>
<dbReference type="GO" id="GO:0008270">
    <property type="term" value="F:zinc ion binding"/>
    <property type="evidence" value="ECO:0007669"/>
    <property type="project" value="UniProtKB-KW"/>
</dbReference>
<evidence type="ECO:0000313" key="7">
    <source>
        <dbReference type="Proteomes" id="UP000663879"/>
    </source>
</evidence>
<feature type="zinc finger region" description="C3H1-type" evidence="4">
    <location>
        <begin position="51"/>
        <end position="79"/>
    </location>
</feature>
<sequence>MGKRYYCDFCDKTIPNNHDMIKKHNEGAQHQTLKNSYYLKYKDLETKLYEERQKRPCFKYFNLGFCTFGDLCRDSHKNKEQIQQMEDLYRLECHKKVKLEEEKLERSNKSLRKKNYGPKEYLTEYLNREENEKLENFFPKYNLPKKLAIYNESVLPPSLKSPTYKDFINYEPNSWTDDSN</sequence>
<dbReference type="Pfam" id="PF06220">
    <property type="entry name" value="zf-U1"/>
    <property type="match status" value="1"/>
</dbReference>
<dbReference type="InterPro" id="IPR000571">
    <property type="entry name" value="Znf_CCCH"/>
</dbReference>
<dbReference type="OrthoDB" id="2417221at2759"/>
<dbReference type="Gene3D" id="3.30.160.60">
    <property type="entry name" value="Classic Zinc Finger"/>
    <property type="match status" value="1"/>
</dbReference>
<dbReference type="EMBL" id="CAJNOC010000602">
    <property type="protein sequence ID" value="CAF0781637.1"/>
    <property type="molecule type" value="Genomic_DNA"/>
</dbReference>
<keyword evidence="7" id="KW-1185">Reference proteome</keyword>
<dbReference type="PANTHER" id="PTHR16465:SF0">
    <property type="entry name" value="ZINC FINGER MATRIN-TYPE PROTEIN 5"/>
    <property type="match status" value="1"/>
</dbReference>
<dbReference type="InterPro" id="IPR036236">
    <property type="entry name" value="Znf_C2H2_sf"/>
</dbReference>
<dbReference type="Proteomes" id="UP000663879">
    <property type="component" value="Unassembled WGS sequence"/>
</dbReference>
<dbReference type="InterPro" id="IPR013085">
    <property type="entry name" value="U1-CZ_Znf_C2H2"/>
</dbReference>
<dbReference type="GO" id="GO:0005689">
    <property type="term" value="C:U12-type spliceosomal complex"/>
    <property type="evidence" value="ECO:0007669"/>
    <property type="project" value="TreeGrafter"/>
</dbReference>
<dbReference type="AlphaFoldDB" id="A0A813RCC9"/>
<dbReference type="PANTHER" id="PTHR16465">
    <property type="entry name" value="NUCLEASE-RELATED"/>
    <property type="match status" value="1"/>
</dbReference>
<reference evidence="6" key="1">
    <citation type="submission" date="2021-02" db="EMBL/GenBank/DDBJ databases">
        <authorList>
            <person name="Nowell W R."/>
        </authorList>
    </citation>
    <scope>NUCLEOTIDE SEQUENCE</scope>
    <source>
        <strain evidence="6">Ploen Becks lab</strain>
    </source>
</reference>
<keyword evidence="1 4" id="KW-0479">Metal-binding</keyword>
<evidence type="ECO:0000256" key="1">
    <source>
        <dbReference type="ARBA" id="ARBA00022723"/>
    </source>
</evidence>
<proteinExistence type="predicted"/>
<gene>
    <name evidence="6" type="ORF">OXX778_LOCUS5496</name>
</gene>
<dbReference type="PROSITE" id="PS50103">
    <property type="entry name" value="ZF_C3H1"/>
    <property type="match status" value="1"/>
</dbReference>
<evidence type="ECO:0000256" key="2">
    <source>
        <dbReference type="ARBA" id="ARBA00022771"/>
    </source>
</evidence>
<accession>A0A813RCC9</accession>
<evidence type="ECO:0000259" key="5">
    <source>
        <dbReference type="PROSITE" id="PS50103"/>
    </source>
</evidence>
<organism evidence="6 7">
    <name type="scientific">Brachionus calyciflorus</name>
    <dbReference type="NCBI Taxonomy" id="104777"/>
    <lineage>
        <taxon>Eukaryota</taxon>
        <taxon>Metazoa</taxon>
        <taxon>Spiralia</taxon>
        <taxon>Gnathifera</taxon>
        <taxon>Rotifera</taxon>
        <taxon>Eurotatoria</taxon>
        <taxon>Monogononta</taxon>
        <taxon>Pseudotrocha</taxon>
        <taxon>Ploima</taxon>
        <taxon>Brachionidae</taxon>
        <taxon>Brachionus</taxon>
    </lineage>
</organism>
<feature type="domain" description="C3H1-type" evidence="5">
    <location>
        <begin position="51"/>
        <end position="79"/>
    </location>
</feature>
<dbReference type="SUPFAM" id="SSF57667">
    <property type="entry name" value="beta-beta-alpha zinc fingers"/>
    <property type="match status" value="1"/>
</dbReference>
<evidence type="ECO:0000313" key="6">
    <source>
        <dbReference type="EMBL" id="CAF0781637.1"/>
    </source>
</evidence>
<comment type="caution">
    <text evidence="6">The sequence shown here is derived from an EMBL/GenBank/DDBJ whole genome shotgun (WGS) entry which is preliminary data.</text>
</comment>